<evidence type="ECO:0000256" key="2">
    <source>
        <dbReference type="ARBA" id="ARBA00010617"/>
    </source>
</evidence>
<dbReference type="GO" id="GO:0016712">
    <property type="term" value="F:oxidoreductase activity, acting on paired donors, with incorporation or reduction of molecular oxygen, reduced flavin or flavoprotein as one donor, and incorporation of one atom of oxygen"/>
    <property type="evidence" value="ECO:0007669"/>
    <property type="project" value="TreeGrafter"/>
</dbReference>
<dbReference type="Pfam" id="PF00067">
    <property type="entry name" value="p450"/>
    <property type="match status" value="1"/>
</dbReference>
<dbReference type="GO" id="GO:0005789">
    <property type="term" value="C:endoplasmic reticulum membrane"/>
    <property type="evidence" value="ECO:0007669"/>
    <property type="project" value="UniProtKB-SubCell"/>
</dbReference>
<dbReference type="SUPFAM" id="SSF48264">
    <property type="entry name" value="Cytochrome P450"/>
    <property type="match status" value="1"/>
</dbReference>
<evidence type="ECO:0000256" key="5">
    <source>
        <dbReference type="ARBA" id="ARBA00023004"/>
    </source>
</evidence>
<evidence type="ECO:0000256" key="4">
    <source>
        <dbReference type="ARBA" id="ARBA00022723"/>
    </source>
</evidence>
<dbReference type="InterPro" id="IPR017972">
    <property type="entry name" value="Cyt_P450_CS"/>
</dbReference>
<dbReference type="InterPro" id="IPR050182">
    <property type="entry name" value="Cytochrome_P450_fam2"/>
</dbReference>
<keyword evidence="8" id="KW-1133">Transmembrane helix</keyword>
<name>A0A1S3SZ17_SALSA</name>
<keyword evidence="7" id="KW-0503">Monooxygenase</keyword>
<dbReference type="GO" id="GO:0005506">
    <property type="term" value="F:iron ion binding"/>
    <property type="evidence" value="ECO:0007669"/>
    <property type="project" value="InterPro"/>
</dbReference>
<dbReference type="Gene3D" id="1.10.630.10">
    <property type="entry name" value="Cytochrome P450"/>
    <property type="match status" value="1"/>
</dbReference>
<dbReference type="PROSITE" id="PS00086">
    <property type="entry name" value="CYTOCHROME_P450"/>
    <property type="match status" value="1"/>
</dbReference>
<keyword evidence="8" id="KW-0472">Membrane</keyword>
<dbReference type="Bgee" id="ENSSSAG00000047257">
    <property type="expression patterns" value="Expressed in nose and 11 other cell types or tissues"/>
</dbReference>
<evidence type="ECO:0000256" key="8">
    <source>
        <dbReference type="SAM" id="Phobius"/>
    </source>
</evidence>
<protein>
    <submittedName>
        <fullName evidence="10">Cytochrome P450 2M1</fullName>
    </submittedName>
</protein>
<comment type="cofactor">
    <cofactor evidence="1 6">
        <name>heme</name>
        <dbReference type="ChEBI" id="CHEBI:30413"/>
    </cofactor>
</comment>
<proteinExistence type="inferred from homology"/>
<evidence type="ECO:0000256" key="1">
    <source>
        <dbReference type="ARBA" id="ARBA00001971"/>
    </source>
</evidence>
<dbReference type="Proteomes" id="UP001652741">
    <property type="component" value="Chromosome ssa09"/>
</dbReference>
<evidence type="ECO:0000256" key="6">
    <source>
        <dbReference type="PIRSR" id="PIRSR602401-1"/>
    </source>
</evidence>
<keyword evidence="4 6" id="KW-0479">Metal-binding</keyword>
<dbReference type="PRINTS" id="PR00463">
    <property type="entry name" value="EP450I"/>
</dbReference>
<organism evidence="9 10">
    <name type="scientific">Salmo salar</name>
    <name type="common">Atlantic salmon</name>
    <dbReference type="NCBI Taxonomy" id="8030"/>
    <lineage>
        <taxon>Eukaryota</taxon>
        <taxon>Metazoa</taxon>
        <taxon>Chordata</taxon>
        <taxon>Craniata</taxon>
        <taxon>Vertebrata</taxon>
        <taxon>Euteleostomi</taxon>
        <taxon>Actinopterygii</taxon>
        <taxon>Neopterygii</taxon>
        <taxon>Teleostei</taxon>
        <taxon>Protacanthopterygii</taxon>
        <taxon>Salmoniformes</taxon>
        <taxon>Salmonidae</taxon>
        <taxon>Salmoninae</taxon>
        <taxon>Salmo</taxon>
    </lineage>
</organism>
<dbReference type="PANTHER" id="PTHR24300:SF346">
    <property type="entry name" value="CYTOCHROME P450 2C44"/>
    <property type="match status" value="1"/>
</dbReference>
<dbReference type="PANTHER" id="PTHR24300">
    <property type="entry name" value="CYTOCHROME P450 508A4-RELATED"/>
    <property type="match status" value="1"/>
</dbReference>
<feature type="binding site" description="axial binding residue" evidence="6">
    <location>
        <position position="443"/>
    </location>
    <ligand>
        <name>heme</name>
        <dbReference type="ChEBI" id="CHEBI:30413"/>
    </ligand>
    <ligandPart>
        <name>Fe</name>
        <dbReference type="ChEBI" id="CHEBI:18248"/>
    </ligandPart>
</feature>
<dbReference type="InterPro" id="IPR036396">
    <property type="entry name" value="Cyt_P450_sf"/>
</dbReference>
<dbReference type="InterPro" id="IPR002401">
    <property type="entry name" value="Cyt_P450_E_grp-I"/>
</dbReference>
<dbReference type="GeneID" id="106612692"/>
<dbReference type="KEGG" id="sasa:106612692"/>
<dbReference type="PRINTS" id="PR00385">
    <property type="entry name" value="P450"/>
</dbReference>
<evidence type="ECO:0000313" key="9">
    <source>
        <dbReference type="Proteomes" id="UP001652741"/>
    </source>
</evidence>
<dbReference type="STRING" id="8030.ENSSSAP00000045757"/>
<gene>
    <name evidence="10" type="primary">LOC106612692</name>
</gene>
<keyword evidence="3 6" id="KW-0349">Heme</keyword>
<keyword evidence="8" id="KW-0812">Transmembrane</keyword>
<evidence type="ECO:0000256" key="3">
    <source>
        <dbReference type="ARBA" id="ARBA00022617"/>
    </source>
</evidence>
<dbReference type="GO" id="GO:0006805">
    <property type="term" value="P:xenobiotic metabolic process"/>
    <property type="evidence" value="ECO:0007669"/>
    <property type="project" value="TreeGrafter"/>
</dbReference>
<reference evidence="10" key="1">
    <citation type="submission" date="2025-08" db="UniProtKB">
        <authorList>
            <consortium name="RefSeq"/>
        </authorList>
    </citation>
    <scope>IDENTIFICATION</scope>
</reference>
<dbReference type="GO" id="GO:0020037">
    <property type="term" value="F:heme binding"/>
    <property type="evidence" value="ECO:0007669"/>
    <property type="project" value="InterPro"/>
</dbReference>
<accession>A0A1S3SZ17</accession>
<dbReference type="PaxDb" id="8030-ENSSSAP00000045757"/>
<dbReference type="GO" id="GO:0006082">
    <property type="term" value="P:organic acid metabolic process"/>
    <property type="evidence" value="ECO:0007669"/>
    <property type="project" value="TreeGrafter"/>
</dbReference>
<keyword evidence="5 6" id="KW-0408">Iron</keyword>
<keyword evidence="7" id="KW-0560">Oxidoreductase</keyword>
<evidence type="ECO:0000256" key="7">
    <source>
        <dbReference type="RuleBase" id="RU000461"/>
    </source>
</evidence>
<sequence>MDLQHVLLTDILSIILAIVVIILLWKYMGKQSSYGHLPPGPSLIPLLGNLLQMDLKQPDKSYMELSKKYGSVFTVWLGPKPVVVVSGYQAIKEALVDQGEEFNGRANPAITLKLLNEHGVGSSNGQRWKTLRSFSLTSLKNLGIGCRSLEERVQGEAKSLVKAFSKYGDSTVNPKELLFHSIINLFWSIVFGRRFEYNDPEFQIFYKPVYTYFDMLKSKVSTLYNISPRIVECFPGKHQELFKAIDKAKAYIRQEADRRFKSLDTSNPQDYFDVFLVKMLEEKDQPGTEFNYDNLFPCVWDLFAASTETLSSTLSHACLMMIKYPDIQEKVQKEIDEVIGSNRVSTADDRHKMPYTEAVIHEIQRSMCLAPTAVPHQMTRDTTFHDYHIPKGTTVFPLLSSVLFDPKLFKKPDEFDPENFLDENGRFKENNGFLAFGLGKRSCLGDGMGIPRMVLFLFFTSLLQRFTFRGTKPPEEIDATVVSYFIGRLARPYTCYVKLRTANI</sequence>
<dbReference type="RefSeq" id="XP_014069581.2">
    <property type="nucleotide sequence ID" value="XM_014214106.2"/>
</dbReference>
<dbReference type="InterPro" id="IPR001128">
    <property type="entry name" value="Cyt_P450"/>
</dbReference>
<evidence type="ECO:0000313" key="10">
    <source>
        <dbReference type="RefSeq" id="XP_014069581.2"/>
    </source>
</evidence>
<dbReference type="AlphaFoldDB" id="A0A1S3SZ17"/>
<comment type="similarity">
    <text evidence="2 7">Belongs to the cytochrome P450 family.</text>
</comment>
<feature type="transmembrane region" description="Helical" evidence="8">
    <location>
        <begin position="6"/>
        <end position="25"/>
    </location>
</feature>
<keyword evidence="9" id="KW-1185">Reference proteome</keyword>